<evidence type="ECO:0000313" key="5">
    <source>
        <dbReference type="Proteomes" id="UP000294848"/>
    </source>
</evidence>
<dbReference type="Pfam" id="PF13508">
    <property type="entry name" value="Acetyltransf_7"/>
    <property type="match status" value="1"/>
</dbReference>
<dbReference type="PANTHER" id="PTHR43877">
    <property type="entry name" value="AMINOALKYLPHOSPHONATE N-ACETYLTRANSFERASE-RELATED-RELATED"/>
    <property type="match status" value="1"/>
</dbReference>
<evidence type="ECO:0000313" key="4">
    <source>
        <dbReference type="EMBL" id="TDO05748.1"/>
    </source>
</evidence>
<reference evidence="4 5" key="1">
    <citation type="submission" date="2019-03" db="EMBL/GenBank/DDBJ databases">
        <title>Freshwater and sediment microbial communities from various areas in North America, analyzing microbe dynamics in response to fracking.</title>
        <authorList>
            <person name="Lamendella R."/>
        </authorList>
    </citation>
    <scope>NUCLEOTIDE SEQUENCE [LARGE SCALE GENOMIC DNA]</scope>
    <source>
        <strain evidence="4 5">114D</strain>
    </source>
</reference>
<comment type="caution">
    <text evidence="4">The sequence shown here is derived from an EMBL/GenBank/DDBJ whole genome shotgun (WGS) entry which is preliminary data.</text>
</comment>
<keyword evidence="2" id="KW-0012">Acyltransferase</keyword>
<evidence type="ECO:0000259" key="3">
    <source>
        <dbReference type="PROSITE" id="PS51186"/>
    </source>
</evidence>
<sequence>MKVRKLAKGEEIPYNLLLLADETVEAINRYIAKSTLFVCEEAGELIAVSALFPIDARVVELKNIAVVPAFQGKGIGSLLLEHVQEEMKLAGYEEMLVGTPDVAIKQLTFYRKLGFKNDHIRKNFFLDNYPEPIIEDGIQLKDMQVMKKRLR</sequence>
<dbReference type="GO" id="GO:0016747">
    <property type="term" value="F:acyltransferase activity, transferring groups other than amino-acyl groups"/>
    <property type="evidence" value="ECO:0007669"/>
    <property type="project" value="InterPro"/>
</dbReference>
<name>A0A4R6HCM0_9BACT</name>
<proteinExistence type="predicted"/>
<dbReference type="PANTHER" id="PTHR43877:SF2">
    <property type="entry name" value="AMINOALKYLPHOSPHONATE N-ACETYLTRANSFERASE-RELATED"/>
    <property type="match status" value="1"/>
</dbReference>
<gene>
    <name evidence="4" type="ORF">DET52_1011116</name>
</gene>
<dbReference type="Proteomes" id="UP000294848">
    <property type="component" value="Unassembled WGS sequence"/>
</dbReference>
<accession>A0A4R6HCM0</accession>
<dbReference type="OrthoDB" id="9813917at2"/>
<dbReference type="InterPro" id="IPR050832">
    <property type="entry name" value="Bact_Acetyltransf"/>
</dbReference>
<keyword evidence="1 4" id="KW-0808">Transferase</keyword>
<evidence type="ECO:0000256" key="1">
    <source>
        <dbReference type="ARBA" id="ARBA00022679"/>
    </source>
</evidence>
<dbReference type="InterPro" id="IPR000182">
    <property type="entry name" value="GNAT_dom"/>
</dbReference>
<dbReference type="SUPFAM" id="SSF55729">
    <property type="entry name" value="Acyl-CoA N-acyltransferases (Nat)"/>
    <property type="match status" value="1"/>
</dbReference>
<organism evidence="4 5">
    <name type="scientific">Sunxiuqinia elliptica</name>
    <dbReference type="NCBI Taxonomy" id="655355"/>
    <lineage>
        <taxon>Bacteria</taxon>
        <taxon>Pseudomonadati</taxon>
        <taxon>Bacteroidota</taxon>
        <taxon>Bacteroidia</taxon>
        <taxon>Marinilabiliales</taxon>
        <taxon>Prolixibacteraceae</taxon>
        <taxon>Sunxiuqinia</taxon>
    </lineage>
</organism>
<dbReference type="RefSeq" id="WP_133463827.1">
    <property type="nucleotide sequence ID" value="NZ_SNWI01000001.1"/>
</dbReference>
<dbReference type="CDD" id="cd04301">
    <property type="entry name" value="NAT_SF"/>
    <property type="match status" value="1"/>
</dbReference>
<evidence type="ECO:0000256" key="2">
    <source>
        <dbReference type="ARBA" id="ARBA00023315"/>
    </source>
</evidence>
<dbReference type="PROSITE" id="PS51186">
    <property type="entry name" value="GNAT"/>
    <property type="match status" value="1"/>
</dbReference>
<feature type="domain" description="N-acetyltransferase" evidence="3">
    <location>
        <begin position="1"/>
        <end position="151"/>
    </location>
</feature>
<dbReference type="Gene3D" id="3.40.630.30">
    <property type="match status" value="1"/>
</dbReference>
<dbReference type="InterPro" id="IPR016181">
    <property type="entry name" value="Acyl_CoA_acyltransferase"/>
</dbReference>
<protein>
    <submittedName>
        <fullName evidence="4">Acetyltransferase (GNAT) family protein</fullName>
    </submittedName>
</protein>
<dbReference type="AlphaFoldDB" id="A0A4R6HCM0"/>
<dbReference type="EMBL" id="SNWI01000001">
    <property type="protein sequence ID" value="TDO05748.1"/>
    <property type="molecule type" value="Genomic_DNA"/>
</dbReference>